<reference evidence="11" key="1">
    <citation type="submission" date="2019-07" db="EMBL/GenBank/DDBJ databases">
        <authorList>
            <person name="Weber M."/>
            <person name="Kostadinov I."/>
            <person name="Kostadinov D I."/>
        </authorList>
    </citation>
    <scope>NUCLEOTIDE SEQUENCE</scope>
    <source>
        <strain evidence="11">Gfbio:sag-sample-m06:053724c1-46a9-4a36-b237-ea2bf867836b</strain>
    </source>
</reference>
<dbReference type="PANTHER" id="PTHR17490">
    <property type="entry name" value="SUA5"/>
    <property type="match status" value="1"/>
</dbReference>
<comment type="function">
    <text evidence="9">Required for the formation of a threonylcarbamoyl group on adenosine at position 37 (t(6)A37) in tRNAs that read codons beginning with adenine. Catalyzes the conversion of L-threonine, HCO(3)(-)/CO(2) and ATP to give threonylcarbamoyl-AMP (TC-AMP) as the acyladenylate intermediate, with the release of diphosphate.</text>
</comment>
<evidence type="ECO:0000256" key="5">
    <source>
        <dbReference type="ARBA" id="ARBA00022695"/>
    </source>
</evidence>
<evidence type="ECO:0000256" key="1">
    <source>
        <dbReference type="ARBA" id="ARBA00004496"/>
    </source>
</evidence>
<dbReference type="PROSITE" id="PS51163">
    <property type="entry name" value="YRDC"/>
    <property type="match status" value="1"/>
</dbReference>
<evidence type="ECO:0000259" key="10">
    <source>
        <dbReference type="PROSITE" id="PS51163"/>
    </source>
</evidence>
<dbReference type="EC" id="2.7.7.87" evidence="9"/>
<dbReference type="EMBL" id="LR633967">
    <property type="protein sequence ID" value="VUX55432.1"/>
    <property type="molecule type" value="Genomic_DNA"/>
</dbReference>
<dbReference type="InterPro" id="IPR017945">
    <property type="entry name" value="DHBP_synth_RibB-like_a/b_dom"/>
</dbReference>
<dbReference type="PANTHER" id="PTHR17490:SF18">
    <property type="entry name" value="THREONYLCARBAMOYL-AMP SYNTHASE"/>
    <property type="match status" value="1"/>
</dbReference>
<dbReference type="GO" id="GO:0006450">
    <property type="term" value="P:regulation of translational fidelity"/>
    <property type="evidence" value="ECO:0007669"/>
    <property type="project" value="TreeGrafter"/>
</dbReference>
<dbReference type="SUPFAM" id="SSF55821">
    <property type="entry name" value="YrdC/RibB"/>
    <property type="match status" value="1"/>
</dbReference>
<dbReference type="InterPro" id="IPR023535">
    <property type="entry name" value="TC-AMP_synthase"/>
</dbReference>
<keyword evidence="7 9" id="KW-0067">ATP-binding</keyword>
<evidence type="ECO:0000256" key="9">
    <source>
        <dbReference type="HAMAP-Rule" id="MF_01852"/>
    </source>
</evidence>
<evidence type="ECO:0000256" key="3">
    <source>
        <dbReference type="ARBA" id="ARBA00022679"/>
    </source>
</evidence>
<dbReference type="HAMAP" id="MF_01852">
    <property type="entry name" value="TsaC"/>
    <property type="match status" value="1"/>
</dbReference>
<keyword evidence="3 9" id="KW-0808">Transferase</keyword>
<dbReference type="GO" id="GO:0005737">
    <property type="term" value="C:cytoplasm"/>
    <property type="evidence" value="ECO:0007669"/>
    <property type="project" value="UniProtKB-SubCell"/>
</dbReference>
<keyword evidence="2 9" id="KW-0963">Cytoplasm</keyword>
<evidence type="ECO:0000256" key="2">
    <source>
        <dbReference type="ARBA" id="ARBA00022490"/>
    </source>
</evidence>
<dbReference type="GO" id="GO:0005524">
    <property type="term" value="F:ATP binding"/>
    <property type="evidence" value="ECO:0007669"/>
    <property type="project" value="UniProtKB-UniRule"/>
</dbReference>
<name>A0A7D9D2H3_9GAMM</name>
<evidence type="ECO:0000256" key="8">
    <source>
        <dbReference type="ARBA" id="ARBA00048366"/>
    </source>
</evidence>
<evidence type="ECO:0000313" key="11">
    <source>
        <dbReference type="EMBL" id="VUX55432.1"/>
    </source>
</evidence>
<protein>
    <recommendedName>
        <fullName evidence="9">Threonylcarbamoyl-AMP synthase</fullName>
        <shortName evidence="9">TC-AMP synthase</shortName>
        <ecNumber evidence="9">2.7.7.87</ecNumber>
    </recommendedName>
    <alternativeName>
        <fullName evidence="9">L-threonylcarbamoyladenylate synthase</fullName>
    </alternativeName>
    <alternativeName>
        <fullName evidence="9">t(6)A37 threonylcarbamoyladenosine biosynthesis protein TsaC</fullName>
    </alternativeName>
    <alternativeName>
        <fullName evidence="9">tRNA threonylcarbamoyladenosine biosynthesis protein TsaC</fullName>
    </alternativeName>
</protein>
<organism evidence="11">
    <name type="scientific">uncultured Woeseiaceae bacterium</name>
    <dbReference type="NCBI Taxonomy" id="1983305"/>
    <lineage>
        <taxon>Bacteria</taxon>
        <taxon>Pseudomonadati</taxon>
        <taxon>Pseudomonadota</taxon>
        <taxon>Gammaproteobacteria</taxon>
        <taxon>Woeseiales</taxon>
        <taxon>Woeseiaceae</taxon>
        <taxon>environmental samples</taxon>
    </lineage>
</organism>
<keyword evidence="5 9" id="KW-0548">Nucleotidyltransferase</keyword>
<dbReference type="GO" id="GO:0000049">
    <property type="term" value="F:tRNA binding"/>
    <property type="evidence" value="ECO:0007669"/>
    <property type="project" value="TreeGrafter"/>
</dbReference>
<dbReference type="GO" id="GO:0003725">
    <property type="term" value="F:double-stranded RNA binding"/>
    <property type="evidence" value="ECO:0007669"/>
    <property type="project" value="InterPro"/>
</dbReference>
<keyword evidence="4 9" id="KW-0819">tRNA processing</keyword>
<evidence type="ECO:0000256" key="6">
    <source>
        <dbReference type="ARBA" id="ARBA00022741"/>
    </source>
</evidence>
<comment type="similarity">
    <text evidence="9">Belongs to the SUA5 family. TsaC subfamily.</text>
</comment>
<dbReference type="Gene3D" id="3.90.870.10">
    <property type="entry name" value="DHBP synthase"/>
    <property type="match status" value="1"/>
</dbReference>
<dbReference type="InterPro" id="IPR006070">
    <property type="entry name" value="Sua5-like_dom"/>
</dbReference>
<dbReference type="GO" id="GO:0061710">
    <property type="term" value="F:L-threonylcarbamoyladenylate synthase"/>
    <property type="evidence" value="ECO:0007669"/>
    <property type="project" value="UniProtKB-EC"/>
</dbReference>
<keyword evidence="6 9" id="KW-0547">Nucleotide-binding</keyword>
<gene>
    <name evidence="11" type="primary">yrdC</name>
    <name evidence="9" type="synonym">tsaC</name>
    <name evidence="11" type="ORF">JTBM06_V1_20053</name>
</gene>
<feature type="domain" description="YrdC-like" evidence="10">
    <location>
        <begin position="4"/>
        <end position="184"/>
    </location>
</feature>
<dbReference type="Pfam" id="PF01300">
    <property type="entry name" value="Sua5_yciO_yrdC"/>
    <property type="match status" value="1"/>
</dbReference>
<comment type="catalytic activity">
    <reaction evidence="8 9">
        <text>L-threonine + hydrogencarbonate + ATP = L-threonylcarbamoyladenylate + diphosphate + H2O</text>
        <dbReference type="Rhea" id="RHEA:36407"/>
        <dbReference type="ChEBI" id="CHEBI:15377"/>
        <dbReference type="ChEBI" id="CHEBI:17544"/>
        <dbReference type="ChEBI" id="CHEBI:30616"/>
        <dbReference type="ChEBI" id="CHEBI:33019"/>
        <dbReference type="ChEBI" id="CHEBI:57926"/>
        <dbReference type="ChEBI" id="CHEBI:73682"/>
        <dbReference type="EC" id="2.7.7.87"/>
    </reaction>
</comment>
<dbReference type="AlphaFoldDB" id="A0A7D9D2H3"/>
<comment type="subcellular location">
    <subcellularLocation>
        <location evidence="1 9">Cytoplasm</location>
    </subcellularLocation>
</comment>
<accession>A0A7D9D2H3</accession>
<evidence type="ECO:0000256" key="7">
    <source>
        <dbReference type="ARBA" id="ARBA00022840"/>
    </source>
</evidence>
<dbReference type="GO" id="GO:0002949">
    <property type="term" value="P:tRNA threonylcarbamoyladenosine modification"/>
    <property type="evidence" value="ECO:0007669"/>
    <property type="project" value="UniProtKB-UniRule"/>
</dbReference>
<proteinExistence type="inferred from homology"/>
<evidence type="ECO:0000256" key="4">
    <source>
        <dbReference type="ARBA" id="ARBA00022694"/>
    </source>
</evidence>
<dbReference type="InterPro" id="IPR050156">
    <property type="entry name" value="TC-AMP_synthase_SUA5"/>
</dbReference>
<sequence length="184" mass="19485">MAFSQPLRRAARILRSGGVVAYPTEGVFGLGCLPDDFAAISRVLAIKNRDPALGLVLIASDIEQLDGWIELPGKTSKLKSTGDKPVTWIVPATDEVPYWIRGEHPGLAVRITAHPVASALCDATDSALVSTSANTHGRPVARNAFVLRRRFGALVDYIVPGECGSASGPSEIRDLASGKVLRSA</sequence>